<dbReference type="InParanoid" id="A0A2K1QJT5"/>
<dbReference type="AlphaFoldDB" id="A0A2K1QJT5"/>
<dbReference type="InterPro" id="IPR022771">
    <property type="entry name" value="WAPL_C"/>
</dbReference>
<name>A0A2K1QJT5_9PEZI</name>
<comment type="caution">
    <text evidence="4">The sequence shown here is derived from an EMBL/GenBank/DDBJ whole genome shotgun (WGS) entry which is preliminary data.</text>
</comment>
<dbReference type="PANTHER" id="PTHR22100:SF13">
    <property type="entry name" value="WINGS APART-LIKE PROTEIN HOMOLOG"/>
    <property type="match status" value="1"/>
</dbReference>
<evidence type="ECO:0000256" key="2">
    <source>
        <dbReference type="SAM" id="MobiDB-lite"/>
    </source>
</evidence>
<dbReference type="InterPro" id="IPR011989">
    <property type="entry name" value="ARM-like"/>
</dbReference>
<dbReference type="Pfam" id="PF07814">
    <property type="entry name" value="WAPL"/>
    <property type="match status" value="1"/>
</dbReference>
<dbReference type="Proteomes" id="UP000243797">
    <property type="component" value="Unassembled WGS sequence"/>
</dbReference>
<evidence type="ECO:0000313" key="4">
    <source>
        <dbReference type="EMBL" id="PNS15425.1"/>
    </source>
</evidence>
<dbReference type="PANTHER" id="PTHR22100">
    <property type="entry name" value="WINGS APART-LIKE PROTEIN HOMOLOG"/>
    <property type="match status" value="1"/>
</dbReference>
<reference evidence="4 5" key="1">
    <citation type="submission" date="2017-06" db="EMBL/GenBank/DDBJ databases">
        <title>Draft genome sequence of a variant of Elsinoe murrayae.</title>
        <authorList>
            <person name="Cheng Q."/>
        </authorList>
    </citation>
    <scope>NUCLEOTIDE SEQUENCE [LARGE SCALE GENOMIC DNA]</scope>
    <source>
        <strain evidence="4 5">CQ-2017a</strain>
    </source>
</reference>
<proteinExistence type="inferred from homology"/>
<dbReference type="EMBL" id="NKHZ01000070">
    <property type="protein sequence ID" value="PNS15425.1"/>
    <property type="molecule type" value="Genomic_DNA"/>
</dbReference>
<feature type="compositionally biased region" description="Polar residues" evidence="2">
    <location>
        <begin position="405"/>
        <end position="414"/>
    </location>
</feature>
<feature type="region of interest" description="Disordered" evidence="2">
    <location>
        <begin position="405"/>
        <end position="427"/>
    </location>
</feature>
<dbReference type="STRING" id="2082308.A0A2K1QJT5"/>
<evidence type="ECO:0000259" key="3">
    <source>
        <dbReference type="Pfam" id="PF07814"/>
    </source>
</evidence>
<feature type="compositionally biased region" description="Acidic residues" evidence="2">
    <location>
        <begin position="72"/>
        <end position="83"/>
    </location>
</feature>
<feature type="compositionally biased region" description="Basic and acidic residues" evidence="2">
    <location>
        <begin position="292"/>
        <end position="308"/>
    </location>
</feature>
<dbReference type="OrthoDB" id="78088at2759"/>
<feature type="domain" description="Wings apart-like protein C-terminal" evidence="3">
    <location>
        <begin position="427"/>
        <end position="765"/>
    </location>
</feature>
<gene>
    <name evidence="4" type="ORF">CAC42_684</name>
</gene>
<comment type="similarity">
    <text evidence="1">Belongs to the WAPL family.</text>
</comment>
<feature type="compositionally biased region" description="Polar residues" evidence="2">
    <location>
        <begin position="357"/>
        <end position="374"/>
    </location>
</feature>
<protein>
    <recommendedName>
        <fullName evidence="3">Wings apart-like protein C-terminal domain-containing protein</fullName>
    </recommendedName>
</protein>
<organism evidence="4 5">
    <name type="scientific">Sphaceloma murrayae</name>
    <dbReference type="NCBI Taxonomy" id="2082308"/>
    <lineage>
        <taxon>Eukaryota</taxon>
        <taxon>Fungi</taxon>
        <taxon>Dikarya</taxon>
        <taxon>Ascomycota</taxon>
        <taxon>Pezizomycotina</taxon>
        <taxon>Dothideomycetes</taxon>
        <taxon>Dothideomycetidae</taxon>
        <taxon>Myriangiales</taxon>
        <taxon>Elsinoaceae</taxon>
        <taxon>Sphaceloma</taxon>
    </lineage>
</organism>
<feature type="compositionally biased region" description="Acidic residues" evidence="2">
    <location>
        <begin position="339"/>
        <end position="352"/>
    </location>
</feature>
<feature type="compositionally biased region" description="Polar residues" evidence="2">
    <location>
        <begin position="110"/>
        <end position="124"/>
    </location>
</feature>
<feature type="region of interest" description="Disordered" evidence="2">
    <location>
        <begin position="21"/>
        <end position="204"/>
    </location>
</feature>
<keyword evidence="5" id="KW-1185">Reference proteome</keyword>
<feature type="compositionally biased region" description="Basic and acidic residues" evidence="2">
    <location>
        <begin position="94"/>
        <end position="108"/>
    </location>
</feature>
<dbReference type="Gene3D" id="1.25.10.10">
    <property type="entry name" value="Leucine-rich Repeat Variant"/>
    <property type="match status" value="1"/>
</dbReference>
<feature type="region of interest" description="Disordered" evidence="2">
    <location>
        <begin position="274"/>
        <end position="374"/>
    </location>
</feature>
<evidence type="ECO:0000256" key="1">
    <source>
        <dbReference type="ARBA" id="ARBA00006854"/>
    </source>
</evidence>
<feature type="compositionally biased region" description="Polar residues" evidence="2">
    <location>
        <begin position="51"/>
        <end position="69"/>
    </location>
</feature>
<dbReference type="InterPro" id="IPR039874">
    <property type="entry name" value="WAPL"/>
</dbReference>
<accession>A0A2K1QJT5</accession>
<evidence type="ECO:0000313" key="5">
    <source>
        <dbReference type="Proteomes" id="UP000243797"/>
    </source>
</evidence>
<feature type="compositionally biased region" description="Basic and acidic residues" evidence="2">
    <location>
        <begin position="317"/>
        <end position="331"/>
    </location>
</feature>
<sequence>MATIFGSVPQIEGRKKTVTYGKLGRPSKRRIQTLPDEGTATTSLVRPAAQVKNSRAISPSRAASKSVVSATDEFDVPISDSDEAPTVRSATMRARAEVFEVPSRDKASRRPTQSRPDPLSTQSHSEADLAGRNRRQLYAQSREGVPSPAKKRKLENGKPQARPVARVHGSRKQEAPADQVSPAKNVARRAGSGSTGLKHGNSAPARLAKMLDETLLEEDTPQASPQVSARIDTIRAAEQTPPRTARAAPALRKTVSLTPNQVKLWDQLLDPVTDVAPIGKGDKKTAATRRRDRNDSKGLSDEPSHHPQLDLPPQAVERGRPRLADRLKHESQTMANSESSEDEDEDEGDELPDNLPQGPSQEATTHSQCASGPRNTYAQTRSYLQEIVSFEDSLALPLMDPVPSATANKGVSNDTDLDSEDEPSQGIRSIHELRAAGSKKRFLDDMDILLDDIKDHNKSGWSKRRTALMELSSKLEDLDFAARFIDNGFVTSLVQNCGLAKSSDKIGDSLVLVIMTQLSSLDLPRSVVDELVPIVSWTLDSGSVANTRPISTIAKDRESNMSRMSRESYIDFMDSLDELSFWPSSRPASITMDSISLRTLEALTSKFRRSGHRQPLINREGHLAQICGPVTTSHAFPDQAIKRQLALSVLESESLSIATSPTAASKAWTRKITNTLASFLADILQPSIPREPDLTLILRLLLNLTNNQPSNCAVFATNNAASLLLRHIGSAFTGQSKLADIDNATLDVLLLSLGLAINLAEHSDAVRRAALPTALEDVLTPLAKTFVRGREASSQADSLEESRANVAYGYLAVLLGNLCLNDGVKIAVEEEMGDLEGLVQAVEEFLGYHRRVDESQREEDAERAWEGFTERLGIVVERLREK</sequence>